<organism evidence="3 4">
    <name type="scientific">Acer yangbiense</name>
    <dbReference type="NCBI Taxonomy" id="1000413"/>
    <lineage>
        <taxon>Eukaryota</taxon>
        <taxon>Viridiplantae</taxon>
        <taxon>Streptophyta</taxon>
        <taxon>Embryophyta</taxon>
        <taxon>Tracheophyta</taxon>
        <taxon>Spermatophyta</taxon>
        <taxon>Magnoliopsida</taxon>
        <taxon>eudicotyledons</taxon>
        <taxon>Gunneridae</taxon>
        <taxon>Pentapetalae</taxon>
        <taxon>rosids</taxon>
        <taxon>malvids</taxon>
        <taxon>Sapindales</taxon>
        <taxon>Sapindaceae</taxon>
        <taxon>Hippocastanoideae</taxon>
        <taxon>Acereae</taxon>
        <taxon>Acer</taxon>
    </lineage>
</organism>
<dbReference type="SUPFAM" id="SSF53098">
    <property type="entry name" value="Ribonuclease H-like"/>
    <property type="match status" value="1"/>
</dbReference>
<feature type="domain" description="DUF659" evidence="2">
    <location>
        <begin position="1"/>
        <end position="115"/>
    </location>
</feature>
<gene>
    <name evidence="3" type="ORF">EZV62_018675</name>
</gene>
<dbReference type="PANTHER" id="PTHR32166:SF74">
    <property type="entry name" value="OS05G0256350 PROTEIN"/>
    <property type="match status" value="1"/>
</dbReference>
<keyword evidence="1" id="KW-1133">Transmembrane helix</keyword>
<keyword evidence="1" id="KW-0812">Transmembrane</keyword>
<keyword evidence="1" id="KW-0472">Membrane</keyword>
<reference evidence="4" key="1">
    <citation type="journal article" date="2019" name="Gigascience">
        <title>De novo genome assembly of the endangered Acer yangbiense, a plant species with extremely small populations endemic to Yunnan Province, China.</title>
        <authorList>
            <person name="Yang J."/>
            <person name="Wariss H.M."/>
            <person name="Tao L."/>
            <person name="Zhang R."/>
            <person name="Yun Q."/>
            <person name="Hollingsworth P."/>
            <person name="Dao Z."/>
            <person name="Luo G."/>
            <person name="Guo H."/>
            <person name="Ma Y."/>
            <person name="Sun W."/>
        </authorList>
    </citation>
    <scope>NUCLEOTIDE SEQUENCE [LARGE SCALE GENOMIC DNA]</scope>
    <source>
        <strain evidence="4">cv. Malutang</strain>
    </source>
</reference>
<accession>A0A5C7HLZ8</accession>
<evidence type="ECO:0000313" key="4">
    <source>
        <dbReference type="Proteomes" id="UP000323000"/>
    </source>
</evidence>
<dbReference type="EMBL" id="VAHF01000008">
    <property type="protein sequence ID" value="TXG57362.1"/>
    <property type="molecule type" value="Genomic_DNA"/>
</dbReference>
<proteinExistence type="predicted"/>
<dbReference type="Proteomes" id="UP000323000">
    <property type="component" value="Chromosome 8"/>
</dbReference>
<protein>
    <recommendedName>
        <fullName evidence="2">DUF659 domain-containing protein</fullName>
    </recommendedName>
</protein>
<evidence type="ECO:0000313" key="3">
    <source>
        <dbReference type="EMBL" id="TXG57362.1"/>
    </source>
</evidence>
<keyword evidence="4" id="KW-1185">Reference proteome</keyword>
<dbReference type="AlphaFoldDB" id="A0A5C7HLZ8"/>
<feature type="transmembrane region" description="Helical" evidence="1">
    <location>
        <begin position="139"/>
        <end position="158"/>
    </location>
</feature>
<dbReference type="InterPro" id="IPR007021">
    <property type="entry name" value="DUF659"/>
</dbReference>
<evidence type="ECO:0000256" key="1">
    <source>
        <dbReference type="SAM" id="Phobius"/>
    </source>
</evidence>
<name>A0A5C7HLZ8_9ROSI</name>
<evidence type="ECO:0000259" key="2">
    <source>
        <dbReference type="Pfam" id="PF04937"/>
    </source>
</evidence>
<comment type="caution">
    <text evidence="3">The sequence shown here is derived from an EMBL/GenBank/DDBJ whole genome shotgun (WGS) entry which is preliminary data.</text>
</comment>
<dbReference type="PANTHER" id="PTHR32166">
    <property type="entry name" value="OSJNBA0013A04.12 PROTEIN"/>
    <property type="match status" value="1"/>
</dbReference>
<sequence length="230" mass="26258">MKDTWSDRKRRSIMNLRVNCKEDTTFLSSKESSDVVHTGELIFNYVLAVIEEVGSENVVQVVTNNASNNMAAAKMLKEKMPSIFWTSCATHTINLMLEGIGKLPRLKKTLDSTKSLTIFIYAHHTTLALMRKFTKKRDIVRLGVTRFASTFLTLQSILEKKYRLRAMFTSFDWDKCKWSKSVKGKATYSVLSTVFWNGVNYCLRVFAHLTKLVASTKLGSCCILLNKLFD</sequence>
<dbReference type="Pfam" id="PF04937">
    <property type="entry name" value="DUF659"/>
    <property type="match status" value="1"/>
</dbReference>
<dbReference type="OrthoDB" id="2012664at2759"/>
<dbReference type="InterPro" id="IPR012337">
    <property type="entry name" value="RNaseH-like_sf"/>
</dbReference>